<dbReference type="Pfam" id="PF01370">
    <property type="entry name" value="Epimerase"/>
    <property type="match status" value="1"/>
</dbReference>
<dbReference type="Proteomes" id="UP000276055">
    <property type="component" value="Unassembled WGS sequence"/>
</dbReference>
<dbReference type="InterPro" id="IPR001509">
    <property type="entry name" value="Epimerase_deHydtase"/>
</dbReference>
<reference evidence="2 3" key="1">
    <citation type="submission" date="2018-10" db="EMBL/GenBank/DDBJ databases">
        <title>Genomic Encyclopedia of Type Strains, Phase IV (KMG-IV): sequencing the most valuable type-strain genomes for metagenomic binning, comparative biology and taxonomic classification.</title>
        <authorList>
            <person name="Goeker M."/>
        </authorList>
    </citation>
    <scope>NUCLEOTIDE SEQUENCE [LARGE SCALE GENOMIC DNA]</scope>
    <source>
        <strain evidence="2 3">DSM 25586</strain>
    </source>
</reference>
<evidence type="ECO:0000259" key="1">
    <source>
        <dbReference type="Pfam" id="PF01370"/>
    </source>
</evidence>
<dbReference type="SUPFAM" id="SSF51735">
    <property type="entry name" value="NAD(P)-binding Rossmann-fold domains"/>
    <property type="match status" value="1"/>
</dbReference>
<dbReference type="InterPro" id="IPR036291">
    <property type="entry name" value="NAD(P)-bd_dom_sf"/>
</dbReference>
<sequence>MSHRPSKVLIVGATGSIGRYAVAEALRQGYAVRALDAAEDVVDLPTEREPEMFRADLAAITAGSLKAGD</sequence>
<comment type="caution">
    <text evidence="2">The sequence shown here is derived from an EMBL/GenBank/DDBJ whole genome shotgun (WGS) entry which is preliminary data.</text>
</comment>
<proteinExistence type="predicted"/>
<evidence type="ECO:0000313" key="2">
    <source>
        <dbReference type="EMBL" id="RKR18636.1"/>
    </source>
</evidence>
<dbReference type="Gene3D" id="3.40.50.720">
    <property type="entry name" value="NAD(P)-binding Rossmann-like Domain"/>
    <property type="match status" value="1"/>
</dbReference>
<evidence type="ECO:0000313" key="3">
    <source>
        <dbReference type="Proteomes" id="UP000276055"/>
    </source>
</evidence>
<name>A0A495EQN5_9MICC</name>
<dbReference type="AlphaFoldDB" id="A0A495EQN5"/>
<organism evidence="2 3">
    <name type="scientific">Arthrobacter oryzae</name>
    <dbReference type="NCBI Taxonomy" id="409290"/>
    <lineage>
        <taxon>Bacteria</taxon>
        <taxon>Bacillati</taxon>
        <taxon>Actinomycetota</taxon>
        <taxon>Actinomycetes</taxon>
        <taxon>Micrococcales</taxon>
        <taxon>Micrococcaceae</taxon>
        <taxon>Arthrobacter</taxon>
    </lineage>
</organism>
<dbReference type="EMBL" id="RBIR01000006">
    <property type="protein sequence ID" value="RKR18636.1"/>
    <property type="molecule type" value="Genomic_DNA"/>
</dbReference>
<protein>
    <submittedName>
        <fullName evidence="2">NAD-dependent epimerase/dehydratase family protein</fullName>
    </submittedName>
</protein>
<dbReference type="RefSeq" id="WP_208641960.1">
    <property type="nucleotide sequence ID" value="NZ_RBIR01000006.1"/>
</dbReference>
<feature type="domain" description="NAD-dependent epimerase/dehydratase" evidence="1">
    <location>
        <begin position="8"/>
        <end position="60"/>
    </location>
</feature>
<accession>A0A495EQN5</accession>
<gene>
    <name evidence="2" type="ORF">C8D78_2833</name>
</gene>